<dbReference type="AlphaFoldDB" id="A0A1J7I9J2"/>
<keyword evidence="2" id="KW-1185">Reference proteome</keyword>
<dbReference type="EMBL" id="KV875104">
    <property type="protein sequence ID" value="OIW24126.1"/>
    <property type="molecule type" value="Genomic_DNA"/>
</dbReference>
<name>A0A1J7I9J2_9PEZI</name>
<evidence type="ECO:0000313" key="1">
    <source>
        <dbReference type="EMBL" id="OIW24126.1"/>
    </source>
</evidence>
<evidence type="ECO:0000313" key="2">
    <source>
        <dbReference type="Proteomes" id="UP000182658"/>
    </source>
</evidence>
<reference evidence="1 2" key="1">
    <citation type="submission" date="2016-10" db="EMBL/GenBank/DDBJ databases">
        <title>Draft genome sequence of Coniochaeta ligniaria NRRL30616, a lignocellulolytic fungus for bioabatement of inhibitors in plant biomass hydrolysates.</title>
        <authorList>
            <consortium name="DOE Joint Genome Institute"/>
            <person name="Jimenez D.J."/>
            <person name="Hector R.E."/>
            <person name="Riley R."/>
            <person name="Sun H."/>
            <person name="Grigoriev I.V."/>
            <person name="Van Elsas J.D."/>
            <person name="Nichols N.N."/>
        </authorList>
    </citation>
    <scope>NUCLEOTIDE SEQUENCE [LARGE SCALE GENOMIC DNA]</scope>
    <source>
        <strain evidence="1 2">NRRL 30616</strain>
    </source>
</reference>
<accession>A0A1J7I9J2</accession>
<organism evidence="1 2">
    <name type="scientific">Coniochaeta ligniaria NRRL 30616</name>
    <dbReference type="NCBI Taxonomy" id="1408157"/>
    <lineage>
        <taxon>Eukaryota</taxon>
        <taxon>Fungi</taxon>
        <taxon>Dikarya</taxon>
        <taxon>Ascomycota</taxon>
        <taxon>Pezizomycotina</taxon>
        <taxon>Sordariomycetes</taxon>
        <taxon>Sordariomycetidae</taxon>
        <taxon>Coniochaetales</taxon>
        <taxon>Coniochaetaceae</taxon>
        <taxon>Coniochaeta</taxon>
    </lineage>
</organism>
<protein>
    <submittedName>
        <fullName evidence="1">Uncharacterized protein</fullName>
    </submittedName>
</protein>
<dbReference type="OrthoDB" id="5245302at2759"/>
<gene>
    <name evidence="1" type="ORF">CONLIGDRAFT_685751</name>
</gene>
<dbReference type="Proteomes" id="UP000182658">
    <property type="component" value="Unassembled WGS sequence"/>
</dbReference>
<dbReference type="InParanoid" id="A0A1J7I9J2"/>
<sequence>MASIGIAVDALVDRAPDKLLNQSLVSITKLYSNMSDSGFDTAQISSALALESGARPRSQMEATPKIDSPSMVPKWSQLGQLLDLTGNGVSQQTIVIDNFNTRCGDIMISIKQVTVNIMRESVLAEAAKFINTFTEQYKTIYGLIEDVCAALLGPPALFSEREWHIHDARGPVPAQRGWDDHAPLRVRPSGFVHQHESAGQPVRESADDR</sequence>
<proteinExistence type="predicted"/>